<dbReference type="InterPro" id="IPR051395">
    <property type="entry name" value="Cytochrome_c_Peroxidase/MauG"/>
</dbReference>
<dbReference type="InterPro" id="IPR036909">
    <property type="entry name" value="Cyt_c-like_dom_sf"/>
</dbReference>
<keyword evidence="2 7" id="KW-0349">Heme</keyword>
<dbReference type="InterPro" id="IPR038352">
    <property type="entry name" value="Imelysin_sf"/>
</dbReference>
<protein>
    <submittedName>
        <fullName evidence="9">Cytochrome-c peroxidase</fullName>
    </submittedName>
</protein>
<comment type="subcellular location">
    <subcellularLocation>
        <location evidence="1">Cell envelope</location>
    </subcellularLocation>
</comment>
<evidence type="ECO:0000256" key="5">
    <source>
        <dbReference type="ARBA" id="ARBA00023002"/>
    </source>
</evidence>
<feature type="domain" description="Cytochrome c" evidence="8">
    <location>
        <begin position="318"/>
        <end position="458"/>
    </location>
</feature>
<sequence>MRIAFSLTTLLAGYWRLWCLTGLLIGLSALLFSISRPAPITPPHQLVGQQYRINLTRLDSALTELNRKLAGHQPAAMVQASFRQARLIYKYLEPLTEYYFLQSAKNLNGPNVPEGEIDDGVAMILKPEGFQVIEPSLFPFDTSRRADIQQGVAAMQQTVRQLHKLLDQNPLSDAFILDALRQEVFRIETLGITGYDSPVALLSLTESAVALDGVRQTLAYFPLASRDAALTTRINQAISGAQQALRAARSFNRFDRLRFIRFYAHPLTGLLLDAQRALGLPPTDAKRLLRPSARTLSEPTAFDPTFFANHSDPVSTPARVALGKRLFSNPVLSVAGSGRSCASCHRPDRAFQDGLVTPPALSGPTNGNARAQLVRNTPTLWNTGLQSVQFADMRVFTVEQQLNDVIHNVHEMGGSLATAVTRLHEQADYRAEFAAQYPNGLTAYTVRHALATYVRSLISVDSRSDRYLRGMPVALPDNERLGFNVFMGKGKCATCHYFPLYNGTLPPAYRRTEGEVIGTPATFRNTRLSPDSGRAAVTGIDFHVGAFKVPTLRHIGQTAPYMHNGAYTTLEQVVDFYDKGGGLGLGFNVPAQTLPAEPLHLTTTEKRALIAFLKSL</sequence>
<dbReference type="PANTHER" id="PTHR30600">
    <property type="entry name" value="CYTOCHROME C PEROXIDASE-RELATED"/>
    <property type="match status" value="1"/>
</dbReference>
<dbReference type="InterPro" id="IPR009056">
    <property type="entry name" value="Cyt_c-like_dom"/>
</dbReference>
<feature type="domain" description="Cytochrome c" evidence="8">
    <location>
        <begin position="477"/>
        <end position="616"/>
    </location>
</feature>
<comment type="caution">
    <text evidence="9">The sequence shown here is derived from an EMBL/GenBank/DDBJ whole genome shotgun (WGS) entry which is preliminary data.</text>
</comment>
<organism evidence="9 10">
    <name type="scientific">Fibrivirga algicola</name>
    <dbReference type="NCBI Taxonomy" id="2950420"/>
    <lineage>
        <taxon>Bacteria</taxon>
        <taxon>Pseudomonadati</taxon>
        <taxon>Bacteroidota</taxon>
        <taxon>Cytophagia</taxon>
        <taxon>Cytophagales</taxon>
        <taxon>Spirosomataceae</taxon>
        <taxon>Fibrivirga</taxon>
    </lineage>
</organism>
<accession>A0ABX0QDA7</accession>
<dbReference type="Pfam" id="PF03150">
    <property type="entry name" value="CCP_MauG"/>
    <property type="match status" value="1"/>
</dbReference>
<keyword evidence="4" id="KW-0732">Signal</keyword>
<keyword evidence="9" id="KW-0575">Peroxidase</keyword>
<dbReference type="PROSITE" id="PS51007">
    <property type="entry name" value="CYTC"/>
    <property type="match status" value="2"/>
</dbReference>
<evidence type="ECO:0000313" key="9">
    <source>
        <dbReference type="EMBL" id="NID08942.1"/>
    </source>
</evidence>
<keyword evidence="5" id="KW-0560">Oxidoreductase</keyword>
<keyword evidence="6 7" id="KW-0408">Iron</keyword>
<name>A0ABX0QDA7_9BACT</name>
<dbReference type="Gene3D" id="1.20.1420.20">
    <property type="entry name" value="M75 peptidase, HXXE motif"/>
    <property type="match status" value="1"/>
</dbReference>
<dbReference type="Gene3D" id="1.10.760.10">
    <property type="entry name" value="Cytochrome c-like domain"/>
    <property type="match status" value="2"/>
</dbReference>
<evidence type="ECO:0000313" key="10">
    <source>
        <dbReference type="Proteomes" id="UP000606008"/>
    </source>
</evidence>
<evidence type="ECO:0000256" key="1">
    <source>
        <dbReference type="ARBA" id="ARBA00004196"/>
    </source>
</evidence>
<reference evidence="10" key="1">
    <citation type="submission" date="2019-09" db="EMBL/GenBank/DDBJ databases">
        <authorList>
            <person name="Jung D.-H."/>
        </authorList>
    </citation>
    <scope>NUCLEOTIDE SEQUENCE [LARGE SCALE GENOMIC DNA]</scope>
    <source>
        <strain evidence="10">JA-25</strain>
    </source>
</reference>
<dbReference type="EMBL" id="WAEL01000001">
    <property type="protein sequence ID" value="NID08942.1"/>
    <property type="molecule type" value="Genomic_DNA"/>
</dbReference>
<evidence type="ECO:0000256" key="7">
    <source>
        <dbReference type="PROSITE-ProRule" id="PRU00433"/>
    </source>
</evidence>
<evidence type="ECO:0000256" key="2">
    <source>
        <dbReference type="ARBA" id="ARBA00022617"/>
    </source>
</evidence>
<keyword evidence="3 7" id="KW-0479">Metal-binding</keyword>
<evidence type="ECO:0000259" key="8">
    <source>
        <dbReference type="PROSITE" id="PS51007"/>
    </source>
</evidence>
<dbReference type="SUPFAM" id="SSF46626">
    <property type="entry name" value="Cytochrome c"/>
    <property type="match status" value="2"/>
</dbReference>
<evidence type="ECO:0000256" key="3">
    <source>
        <dbReference type="ARBA" id="ARBA00022723"/>
    </source>
</evidence>
<dbReference type="PANTHER" id="PTHR30600:SF10">
    <property type="entry name" value="BLL6722 PROTEIN"/>
    <property type="match status" value="1"/>
</dbReference>
<evidence type="ECO:0000256" key="6">
    <source>
        <dbReference type="ARBA" id="ARBA00023004"/>
    </source>
</evidence>
<dbReference type="RefSeq" id="WP_166690726.1">
    <property type="nucleotide sequence ID" value="NZ_WAEL01000001.1"/>
</dbReference>
<gene>
    <name evidence="9" type="ORF">F7231_02050</name>
</gene>
<reference evidence="10" key="2">
    <citation type="submission" date="2023-07" db="EMBL/GenBank/DDBJ databases">
        <authorList>
            <person name="Jung D.-H."/>
        </authorList>
    </citation>
    <scope>NUCLEOTIDE SEQUENCE [LARGE SCALE GENOMIC DNA]</scope>
    <source>
        <strain evidence="10">JA-25</strain>
    </source>
</reference>
<proteinExistence type="predicted"/>
<dbReference type="GO" id="GO:0004601">
    <property type="term" value="F:peroxidase activity"/>
    <property type="evidence" value="ECO:0007669"/>
    <property type="project" value="UniProtKB-KW"/>
</dbReference>
<evidence type="ECO:0000256" key="4">
    <source>
        <dbReference type="ARBA" id="ARBA00022729"/>
    </source>
</evidence>
<dbReference type="Proteomes" id="UP000606008">
    <property type="component" value="Unassembled WGS sequence"/>
</dbReference>
<keyword evidence="10" id="KW-1185">Reference proteome</keyword>
<dbReference type="InterPro" id="IPR004852">
    <property type="entry name" value="Di-haem_cyt_c_peroxidsae"/>
</dbReference>